<reference evidence="2 3" key="1">
    <citation type="submission" date="2017-08" db="EMBL/GenBank/DDBJ databases">
        <title>Infants hospitalized years apart are colonized by the same room-sourced microbial strains.</title>
        <authorList>
            <person name="Brooks B."/>
            <person name="Olm M.R."/>
            <person name="Firek B.A."/>
            <person name="Baker R."/>
            <person name="Thomas B.C."/>
            <person name="Morowitz M.J."/>
            <person name="Banfield J.F."/>
        </authorList>
    </citation>
    <scope>NUCLEOTIDE SEQUENCE [LARGE SCALE GENOMIC DNA]</scope>
    <source>
        <strain evidence="2">S2_012_000_R2_81</strain>
    </source>
</reference>
<evidence type="ECO:0000313" key="3">
    <source>
        <dbReference type="Proteomes" id="UP000249633"/>
    </source>
</evidence>
<dbReference type="EMBL" id="QFOD01000022">
    <property type="protein sequence ID" value="PZP28501.1"/>
    <property type="molecule type" value="Genomic_DNA"/>
</dbReference>
<dbReference type="AlphaFoldDB" id="A0A2W5D9N3"/>
<dbReference type="InterPro" id="IPR027266">
    <property type="entry name" value="TrmE/GcvT-like"/>
</dbReference>
<dbReference type="Proteomes" id="UP000249633">
    <property type="component" value="Unassembled WGS sequence"/>
</dbReference>
<protein>
    <submittedName>
        <fullName evidence="2">Folate-binding protein YgfZ</fullName>
    </submittedName>
</protein>
<dbReference type="NCBIfam" id="TIGR03317">
    <property type="entry name" value="ygfZ_signature"/>
    <property type="match status" value="1"/>
</dbReference>
<proteinExistence type="predicted"/>
<keyword evidence="1" id="KW-0809">Transit peptide</keyword>
<gene>
    <name evidence="2" type="ORF">DI603_19160</name>
</gene>
<accession>A0A2W5D9N3</accession>
<dbReference type="PANTHER" id="PTHR22602">
    <property type="entry name" value="TRANSFERASE CAF17, MITOCHONDRIAL-RELATED"/>
    <property type="match status" value="1"/>
</dbReference>
<dbReference type="InterPro" id="IPR017703">
    <property type="entry name" value="YgfZ/GCV_T_CS"/>
</dbReference>
<dbReference type="InterPro" id="IPR045179">
    <property type="entry name" value="YgfZ/GcvT"/>
</dbReference>
<dbReference type="Gene3D" id="2.40.30.160">
    <property type="match status" value="1"/>
</dbReference>
<sequence>MSETLTQGARRLTDWGVIRAQGADAASFLHGQLTQDFALLDAGHARLAGYCTAKGRLLATLVGWRAGDEDILLALPAELIAATVKRLSMFVLRAKCKLSDVSAEYAVWGLLGTPPAEAWTLSRDGAAVQIALPASDEGSGRALRVQPADAPAPAIGEISAADWAWAEVAAGQAWVRGATVEAFVPQMINFEVLGGVNFKKGCYPGQEIVARSQYRGTLKRRLQIFETDAEATIGQEIFQSSDPEQPAGVVAGAATRKGRTLVAAEIKLAALEGGSLHLGSAGGATLQARALPYEIPPQE</sequence>
<evidence type="ECO:0000313" key="2">
    <source>
        <dbReference type="EMBL" id="PZP28501.1"/>
    </source>
</evidence>
<dbReference type="PANTHER" id="PTHR22602:SF0">
    <property type="entry name" value="TRANSFERASE CAF17, MITOCHONDRIAL-RELATED"/>
    <property type="match status" value="1"/>
</dbReference>
<comment type="caution">
    <text evidence="2">The sequence shown here is derived from an EMBL/GenBank/DDBJ whole genome shotgun (WGS) entry which is preliminary data.</text>
</comment>
<evidence type="ECO:0000256" key="1">
    <source>
        <dbReference type="ARBA" id="ARBA00022946"/>
    </source>
</evidence>
<name>A0A2W5D9N3_9BURK</name>
<dbReference type="SUPFAM" id="SSF103025">
    <property type="entry name" value="Folate-binding domain"/>
    <property type="match status" value="1"/>
</dbReference>
<dbReference type="GO" id="GO:0016226">
    <property type="term" value="P:iron-sulfur cluster assembly"/>
    <property type="evidence" value="ECO:0007669"/>
    <property type="project" value="TreeGrafter"/>
</dbReference>
<dbReference type="Gene3D" id="3.30.1360.120">
    <property type="entry name" value="Probable tRNA modification gtpase trme, domain 1"/>
    <property type="match status" value="1"/>
</dbReference>
<organism evidence="2 3">
    <name type="scientific">Roseateles depolymerans</name>
    <dbReference type="NCBI Taxonomy" id="76731"/>
    <lineage>
        <taxon>Bacteria</taxon>
        <taxon>Pseudomonadati</taxon>
        <taxon>Pseudomonadota</taxon>
        <taxon>Betaproteobacteria</taxon>
        <taxon>Burkholderiales</taxon>
        <taxon>Sphaerotilaceae</taxon>
        <taxon>Roseateles</taxon>
    </lineage>
</organism>